<dbReference type="PANTHER" id="PTHR10963">
    <property type="entry name" value="GLYCOSYL HYDROLASE-RELATED"/>
    <property type="match status" value="1"/>
</dbReference>
<dbReference type="EMBL" id="JAUEPS010000020">
    <property type="protein sequence ID" value="KAK0457727.1"/>
    <property type="molecule type" value="Genomic_DNA"/>
</dbReference>
<dbReference type="SUPFAM" id="SSF49899">
    <property type="entry name" value="Concanavalin A-like lectins/glucanases"/>
    <property type="match status" value="1"/>
</dbReference>
<keyword evidence="4" id="KW-1185">Reference proteome</keyword>
<evidence type="ECO:0000259" key="2">
    <source>
        <dbReference type="PROSITE" id="PS51762"/>
    </source>
</evidence>
<dbReference type="Pfam" id="PF26113">
    <property type="entry name" value="GH16_XgeA"/>
    <property type="match status" value="1"/>
</dbReference>
<accession>A0AA39N4L7</accession>
<dbReference type="RefSeq" id="XP_060330026.1">
    <property type="nucleotide sequence ID" value="XM_060468548.1"/>
</dbReference>
<keyword evidence="3" id="KW-0378">Hydrolase</keyword>
<dbReference type="AlphaFoldDB" id="A0AA39N4L7"/>
<gene>
    <name evidence="3" type="ORF">EV420DRAFT_1309429</name>
</gene>
<dbReference type="GO" id="GO:0004553">
    <property type="term" value="F:hydrolase activity, hydrolyzing O-glycosyl compounds"/>
    <property type="evidence" value="ECO:0007669"/>
    <property type="project" value="InterPro"/>
</dbReference>
<sequence length="327" mass="36186">MFSLFLLALFMTISIVIAEPTFYLTQVVRGNDFFDAFKWETFDDPTHGRVNYVDQDTAKANNLSYASPDNSTFVMRADSSTVVPSYARGRDSVRISSWASHAQSLMILDLQHMPVGCGTWPAFWTLSKDGPWPQGGEIDIIEGVNMNCDNLASLHTTEDCTMPDTRAQRGYTVSSDCNAAVNSNQGCGTSFTQPFSYGTGFNQIGGGYFAMSKDDINGVRVWFWPRNSSSIPAEVIQPSNFVQIRTDNWGSPDASFPVDRCGYDAHFLGEHITVFDITFCGDWAGSAFATSGCGPSTCEQYVESTPAAFSEAYWEINTLYIYDRCND</sequence>
<dbReference type="CDD" id="cd02181">
    <property type="entry name" value="GH16_fungal_Lam16A_glucanase"/>
    <property type="match status" value="1"/>
</dbReference>
<evidence type="ECO:0000256" key="1">
    <source>
        <dbReference type="SAM" id="SignalP"/>
    </source>
</evidence>
<dbReference type="InterPro" id="IPR000757">
    <property type="entry name" value="Beta-glucanase-like"/>
</dbReference>
<dbReference type="Proteomes" id="UP001175211">
    <property type="component" value="Unassembled WGS sequence"/>
</dbReference>
<dbReference type="InterPro" id="IPR013320">
    <property type="entry name" value="ConA-like_dom_sf"/>
</dbReference>
<dbReference type="PANTHER" id="PTHR10963:SF24">
    <property type="entry name" value="GLYCOSIDASE C21B10.07-RELATED"/>
    <property type="match status" value="1"/>
</dbReference>
<feature type="chain" id="PRO_5041226640" evidence="1">
    <location>
        <begin position="19"/>
        <end position="327"/>
    </location>
</feature>
<name>A0AA39N4L7_ARMTA</name>
<dbReference type="GeneID" id="85352096"/>
<comment type="caution">
    <text evidence="3">The sequence shown here is derived from an EMBL/GenBank/DDBJ whole genome shotgun (WGS) entry which is preliminary data.</text>
</comment>
<evidence type="ECO:0000313" key="4">
    <source>
        <dbReference type="Proteomes" id="UP001175211"/>
    </source>
</evidence>
<dbReference type="InterPro" id="IPR050546">
    <property type="entry name" value="Glycosyl_Hydrlase_16"/>
</dbReference>
<reference evidence="3" key="1">
    <citation type="submission" date="2023-06" db="EMBL/GenBank/DDBJ databases">
        <authorList>
            <consortium name="Lawrence Berkeley National Laboratory"/>
            <person name="Ahrendt S."/>
            <person name="Sahu N."/>
            <person name="Indic B."/>
            <person name="Wong-Bajracharya J."/>
            <person name="Merenyi Z."/>
            <person name="Ke H.-M."/>
            <person name="Monk M."/>
            <person name="Kocsube S."/>
            <person name="Drula E."/>
            <person name="Lipzen A."/>
            <person name="Balint B."/>
            <person name="Henrissat B."/>
            <person name="Andreopoulos B."/>
            <person name="Martin F.M."/>
            <person name="Harder C.B."/>
            <person name="Rigling D."/>
            <person name="Ford K.L."/>
            <person name="Foster G.D."/>
            <person name="Pangilinan J."/>
            <person name="Papanicolaou A."/>
            <person name="Barry K."/>
            <person name="LaButti K."/>
            <person name="Viragh M."/>
            <person name="Koriabine M."/>
            <person name="Yan M."/>
            <person name="Riley R."/>
            <person name="Champramary S."/>
            <person name="Plett K.L."/>
            <person name="Tsai I.J."/>
            <person name="Slot J."/>
            <person name="Sipos G."/>
            <person name="Plett J."/>
            <person name="Nagy L.G."/>
            <person name="Grigoriev I.V."/>
        </authorList>
    </citation>
    <scope>NUCLEOTIDE SEQUENCE</scope>
    <source>
        <strain evidence="3">CCBAS 213</strain>
    </source>
</reference>
<proteinExistence type="predicted"/>
<keyword evidence="1" id="KW-0732">Signal</keyword>
<protein>
    <submittedName>
        <fullName evidence="3">Glycoside hydrolase family 16 protein</fullName>
    </submittedName>
</protein>
<organism evidence="3 4">
    <name type="scientific">Armillaria tabescens</name>
    <name type="common">Ringless honey mushroom</name>
    <name type="synonym">Agaricus tabescens</name>
    <dbReference type="NCBI Taxonomy" id="1929756"/>
    <lineage>
        <taxon>Eukaryota</taxon>
        <taxon>Fungi</taxon>
        <taxon>Dikarya</taxon>
        <taxon>Basidiomycota</taxon>
        <taxon>Agaricomycotina</taxon>
        <taxon>Agaricomycetes</taxon>
        <taxon>Agaricomycetidae</taxon>
        <taxon>Agaricales</taxon>
        <taxon>Marasmiineae</taxon>
        <taxon>Physalacriaceae</taxon>
        <taxon>Desarmillaria</taxon>
    </lineage>
</organism>
<dbReference type="Gene3D" id="2.60.120.200">
    <property type="match status" value="1"/>
</dbReference>
<evidence type="ECO:0000313" key="3">
    <source>
        <dbReference type="EMBL" id="KAK0457727.1"/>
    </source>
</evidence>
<dbReference type="GO" id="GO:0009251">
    <property type="term" value="P:glucan catabolic process"/>
    <property type="evidence" value="ECO:0007669"/>
    <property type="project" value="TreeGrafter"/>
</dbReference>
<feature type="domain" description="GH16" evidence="2">
    <location>
        <begin position="16"/>
        <end position="292"/>
    </location>
</feature>
<feature type="signal peptide" evidence="1">
    <location>
        <begin position="1"/>
        <end position="18"/>
    </location>
</feature>
<dbReference type="PROSITE" id="PS51762">
    <property type="entry name" value="GH16_2"/>
    <property type="match status" value="1"/>
</dbReference>